<dbReference type="Proteomes" id="UP000830158">
    <property type="component" value="Chromosome"/>
</dbReference>
<keyword evidence="3" id="KW-1185">Reference proteome</keyword>
<gene>
    <name evidence="2" type="ORF">L1857_07085</name>
</gene>
<accession>A0ABY4NPV4</accession>
<sequence length="175" mass="19992">MITPDTKDWTWVLRTPCPECGFDAGTFSREDVPALLLANAEGWRRALAEPDVRERPAPDKWSTLEYGCHVRDVCRIYLERLRLILTEDGPLFPDWNQDATAIEDRYETQDPRVVADELTTAASRLAEAFAQVSGEQWQRPGTRSDGAQFTTDTFARYFIHDPLHHLWDVTGQRAG</sequence>
<proteinExistence type="predicted"/>
<evidence type="ECO:0000259" key="1">
    <source>
        <dbReference type="Pfam" id="PF12867"/>
    </source>
</evidence>
<dbReference type="InterPro" id="IPR024775">
    <property type="entry name" value="DinB-like"/>
</dbReference>
<name>A0ABY4NPV4_9PSEU</name>
<reference evidence="2" key="1">
    <citation type="submission" date="2022-01" db="EMBL/GenBank/DDBJ databases">
        <title>PSI-footprinting approach for the identification of protein synthesis inhibitor producers.</title>
        <authorList>
            <person name="Handel F."/>
            <person name="Kulik A."/>
            <person name="Wex K.W."/>
            <person name="Berscheid A."/>
            <person name="Saur J.S."/>
            <person name="Winkler A."/>
            <person name="Wibberg D."/>
            <person name="Kalinowski J."/>
            <person name="Broetz-Oesterhelt H."/>
            <person name="Mast Y."/>
        </authorList>
    </citation>
    <scope>NUCLEOTIDE SEQUENCE</scope>
    <source>
        <strain evidence="2">KNN 49.3e</strain>
    </source>
</reference>
<dbReference type="Pfam" id="PF12867">
    <property type="entry name" value="DinB_2"/>
    <property type="match status" value="1"/>
</dbReference>
<dbReference type="EMBL" id="CP091196">
    <property type="protein sequence ID" value="UQS22601.1"/>
    <property type="molecule type" value="Genomic_DNA"/>
</dbReference>
<dbReference type="Gene3D" id="1.20.120.450">
    <property type="entry name" value="dinb family like domain"/>
    <property type="match status" value="1"/>
</dbReference>
<dbReference type="SUPFAM" id="SSF109854">
    <property type="entry name" value="DinB/YfiT-like putative metalloenzymes"/>
    <property type="match status" value="1"/>
</dbReference>
<dbReference type="InterPro" id="IPR034660">
    <property type="entry name" value="DinB/YfiT-like"/>
</dbReference>
<evidence type="ECO:0000313" key="2">
    <source>
        <dbReference type="EMBL" id="UQS22601.1"/>
    </source>
</evidence>
<organism evidence="2 3">
    <name type="scientific">Amycolatopsis thermalba</name>
    <dbReference type="NCBI Taxonomy" id="944492"/>
    <lineage>
        <taxon>Bacteria</taxon>
        <taxon>Bacillati</taxon>
        <taxon>Actinomycetota</taxon>
        <taxon>Actinomycetes</taxon>
        <taxon>Pseudonocardiales</taxon>
        <taxon>Pseudonocardiaceae</taxon>
        <taxon>Amycolatopsis</taxon>
    </lineage>
</organism>
<feature type="domain" description="DinB-like" evidence="1">
    <location>
        <begin position="45"/>
        <end position="167"/>
    </location>
</feature>
<protein>
    <submittedName>
        <fullName evidence="2">DinB family protein</fullName>
    </submittedName>
</protein>
<evidence type="ECO:0000313" key="3">
    <source>
        <dbReference type="Proteomes" id="UP000830158"/>
    </source>
</evidence>
<dbReference type="RefSeq" id="WP_116110954.1">
    <property type="nucleotide sequence ID" value="NZ_CP091196.1"/>
</dbReference>